<keyword evidence="2" id="KW-1185">Reference proteome</keyword>
<organism evidence="1 2">
    <name type="scientific">Aphis craccivora</name>
    <name type="common">Cowpea aphid</name>
    <dbReference type="NCBI Taxonomy" id="307492"/>
    <lineage>
        <taxon>Eukaryota</taxon>
        <taxon>Metazoa</taxon>
        <taxon>Ecdysozoa</taxon>
        <taxon>Arthropoda</taxon>
        <taxon>Hexapoda</taxon>
        <taxon>Insecta</taxon>
        <taxon>Pterygota</taxon>
        <taxon>Neoptera</taxon>
        <taxon>Paraneoptera</taxon>
        <taxon>Hemiptera</taxon>
        <taxon>Sternorrhyncha</taxon>
        <taxon>Aphidomorpha</taxon>
        <taxon>Aphidoidea</taxon>
        <taxon>Aphididae</taxon>
        <taxon>Aphidini</taxon>
        <taxon>Aphis</taxon>
        <taxon>Aphis</taxon>
    </lineage>
</organism>
<protein>
    <submittedName>
        <fullName evidence="1">MULE domain-containing protein</fullName>
    </submittedName>
</protein>
<accession>A0A6G0W488</accession>
<name>A0A6G0W488_APHCR</name>
<sequence length="34" mass="4258">MQLYTIHVYKNYYYLPPLVYGFLKNKQVSMYESY</sequence>
<dbReference type="AlphaFoldDB" id="A0A6G0W488"/>
<comment type="caution">
    <text evidence="1">The sequence shown here is derived from an EMBL/GenBank/DDBJ whole genome shotgun (WGS) entry which is preliminary data.</text>
</comment>
<dbReference type="Proteomes" id="UP000478052">
    <property type="component" value="Unassembled WGS sequence"/>
</dbReference>
<gene>
    <name evidence="1" type="ORF">FWK35_00038357</name>
</gene>
<evidence type="ECO:0000313" key="1">
    <source>
        <dbReference type="EMBL" id="KAF0721829.1"/>
    </source>
</evidence>
<reference evidence="1 2" key="1">
    <citation type="submission" date="2019-08" db="EMBL/GenBank/DDBJ databases">
        <title>Whole genome of Aphis craccivora.</title>
        <authorList>
            <person name="Voronova N.V."/>
            <person name="Shulinski R.S."/>
            <person name="Bandarenka Y.V."/>
            <person name="Zhorov D.G."/>
            <person name="Warner D."/>
        </authorList>
    </citation>
    <scope>NUCLEOTIDE SEQUENCE [LARGE SCALE GENOMIC DNA]</scope>
    <source>
        <strain evidence="1">180601</strain>
        <tissue evidence="1">Whole Body</tissue>
    </source>
</reference>
<proteinExistence type="predicted"/>
<dbReference type="EMBL" id="VUJU01009125">
    <property type="protein sequence ID" value="KAF0721829.1"/>
    <property type="molecule type" value="Genomic_DNA"/>
</dbReference>
<evidence type="ECO:0000313" key="2">
    <source>
        <dbReference type="Proteomes" id="UP000478052"/>
    </source>
</evidence>